<protein>
    <recommendedName>
        <fullName evidence="10">Ig-like domain-containing protein</fullName>
    </recommendedName>
</protein>
<evidence type="ECO:0008006" key="10">
    <source>
        <dbReference type="Google" id="ProtNLM"/>
    </source>
</evidence>
<evidence type="ECO:0000256" key="7">
    <source>
        <dbReference type="SAM" id="SignalP"/>
    </source>
</evidence>
<keyword evidence="3 6" id="KW-0472">Membrane</keyword>
<organism evidence="8 9">
    <name type="scientific">Chiloscyllium punctatum</name>
    <name type="common">Brownbanded bambooshark</name>
    <name type="synonym">Hemiscyllium punctatum</name>
    <dbReference type="NCBI Taxonomy" id="137246"/>
    <lineage>
        <taxon>Eukaryota</taxon>
        <taxon>Metazoa</taxon>
        <taxon>Chordata</taxon>
        <taxon>Craniata</taxon>
        <taxon>Vertebrata</taxon>
        <taxon>Chondrichthyes</taxon>
        <taxon>Elasmobranchii</taxon>
        <taxon>Galeomorphii</taxon>
        <taxon>Galeoidea</taxon>
        <taxon>Orectolobiformes</taxon>
        <taxon>Hemiscylliidae</taxon>
        <taxon>Chiloscyllium</taxon>
    </lineage>
</organism>
<dbReference type="EMBL" id="BEZZ01000160">
    <property type="protein sequence ID" value="GCC27315.1"/>
    <property type="molecule type" value="Genomic_DNA"/>
</dbReference>
<evidence type="ECO:0000256" key="6">
    <source>
        <dbReference type="SAM" id="Phobius"/>
    </source>
</evidence>
<accession>A0A401SA87</accession>
<evidence type="ECO:0000256" key="1">
    <source>
        <dbReference type="ARBA" id="ARBA00004370"/>
    </source>
</evidence>
<evidence type="ECO:0000256" key="3">
    <source>
        <dbReference type="ARBA" id="ARBA00023136"/>
    </source>
</evidence>
<dbReference type="InterPro" id="IPR036179">
    <property type="entry name" value="Ig-like_dom_sf"/>
</dbReference>
<feature type="compositionally biased region" description="Basic and acidic residues" evidence="5">
    <location>
        <begin position="265"/>
        <end position="329"/>
    </location>
</feature>
<sequence length="388" mass="44258">IFLLAISGLFLAESKGKATDVYGEIGKSIFLHAKSESSKTDDIKWMKGNVMIVRYKSQTSRSYGSYNNEFTVYPNGTLTFKIMNSSEGTYHCEIYSTDGKLKSLQSIQLHILESVSKPVLNFKCISQKVNITCEVETGTNFTMSLAGGSLTKKTDSHRYLNMVKTLGMNENVEFVCTVSNKISSATTSRVIECSETEAKSIFNYFLMILAGGISVAIIFIILMIYCILRCCQRKRESVVDTELEVPMEFRQQMKQSRQPIPGPRKHNEEYSAPRQRAEPRKPREGAERMDGEERAQRAARAERAQRTEREERAERAQRADDSQRAERAQGAKRAHRSEREQRGGKGEKMYKERRQRGERTLEGDRLQRIEHPELRVNRGPVPLPPQSH</sequence>
<dbReference type="InterPro" id="IPR015631">
    <property type="entry name" value="CD2/SLAM_rcpt"/>
</dbReference>
<dbReference type="Gene3D" id="2.60.40.10">
    <property type="entry name" value="Immunoglobulins"/>
    <property type="match status" value="2"/>
</dbReference>
<dbReference type="OMA" id="NTMACTL"/>
<evidence type="ECO:0000313" key="9">
    <source>
        <dbReference type="Proteomes" id="UP000287033"/>
    </source>
</evidence>
<keyword evidence="6" id="KW-0812">Transmembrane</keyword>
<keyword evidence="4" id="KW-0325">Glycoprotein</keyword>
<evidence type="ECO:0000256" key="2">
    <source>
        <dbReference type="ARBA" id="ARBA00022729"/>
    </source>
</evidence>
<comment type="caution">
    <text evidence="8">The sequence shown here is derived from an EMBL/GenBank/DDBJ whole genome shotgun (WGS) entry which is preliminary data.</text>
</comment>
<dbReference type="GO" id="GO:0016020">
    <property type="term" value="C:membrane"/>
    <property type="evidence" value="ECO:0007669"/>
    <property type="project" value="UniProtKB-SubCell"/>
</dbReference>
<feature type="non-terminal residue" evidence="8">
    <location>
        <position position="1"/>
    </location>
</feature>
<evidence type="ECO:0000256" key="5">
    <source>
        <dbReference type="SAM" id="MobiDB-lite"/>
    </source>
</evidence>
<dbReference type="Proteomes" id="UP000287033">
    <property type="component" value="Unassembled WGS sequence"/>
</dbReference>
<feature type="signal peptide" evidence="7">
    <location>
        <begin position="1"/>
        <end position="18"/>
    </location>
</feature>
<reference evidence="8 9" key="1">
    <citation type="journal article" date="2018" name="Nat. Ecol. Evol.">
        <title>Shark genomes provide insights into elasmobranch evolution and the origin of vertebrates.</title>
        <authorList>
            <person name="Hara Y"/>
            <person name="Yamaguchi K"/>
            <person name="Onimaru K"/>
            <person name="Kadota M"/>
            <person name="Koyanagi M"/>
            <person name="Keeley SD"/>
            <person name="Tatsumi K"/>
            <person name="Tanaka K"/>
            <person name="Motone F"/>
            <person name="Kageyama Y"/>
            <person name="Nozu R"/>
            <person name="Adachi N"/>
            <person name="Nishimura O"/>
            <person name="Nakagawa R"/>
            <person name="Tanegashima C"/>
            <person name="Kiyatake I"/>
            <person name="Matsumoto R"/>
            <person name="Murakumo K"/>
            <person name="Nishida K"/>
            <person name="Terakita A"/>
            <person name="Kuratani S"/>
            <person name="Sato K"/>
            <person name="Hyodo S Kuraku.S."/>
        </authorList>
    </citation>
    <scope>NUCLEOTIDE SEQUENCE [LARGE SCALE GENOMIC DNA]</scope>
</reference>
<proteinExistence type="predicted"/>
<dbReference type="AlphaFoldDB" id="A0A401SA87"/>
<dbReference type="STRING" id="137246.A0A401SA87"/>
<evidence type="ECO:0000313" key="8">
    <source>
        <dbReference type="EMBL" id="GCC27315.1"/>
    </source>
</evidence>
<dbReference type="OrthoDB" id="9950123at2759"/>
<keyword evidence="9" id="KW-1185">Reference proteome</keyword>
<keyword evidence="2 7" id="KW-0732">Signal</keyword>
<dbReference type="PANTHER" id="PTHR12080">
    <property type="entry name" value="SIGNALING LYMPHOCYTIC ACTIVATION MOLECULE"/>
    <property type="match status" value="1"/>
</dbReference>
<gene>
    <name evidence="8" type="ORF">chiPu_0005739</name>
</gene>
<dbReference type="InterPro" id="IPR013783">
    <property type="entry name" value="Ig-like_fold"/>
</dbReference>
<feature type="compositionally biased region" description="Basic and acidic residues" evidence="5">
    <location>
        <begin position="337"/>
        <end position="376"/>
    </location>
</feature>
<feature type="chain" id="PRO_5019112724" description="Ig-like domain-containing protein" evidence="7">
    <location>
        <begin position="19"/>
        <end position="388"/>
    </location>
</feature>
<comment type="subcellular location">
    <subcellularLocation>
        <location evidence="1">Membrane</location>
    </subcellularLocation>
</comment>
<name>A0A401SA87_CHIPU</name>
<evidence type="ECO:0000256" key="4">
    <source>
        <dbReference type="ARBA" id="ARBA00023180"/>
    </source>
</evidence>
<dbReference type="SUPFAM" id="SSF48726">
    <property type="entry name" value="Immunoglobulin"/>
    <property type="match status" value="2"/>
</dbReference>
<feature type="region of interest" description="Disordered" evidence="5">
    <location>
        <begin position="250"/>
        <end position="388"/>
    </location>
</feature>
<feature type="transmembrane region" description="Helical" evidence="6">
    <location>
        <begin position="201"/>
        <end position="228"/>
    </location>
</feature>
<dbReference type="PANTHER" id="PTHR12080:SF134">
    <property type="entry name" value="CD48 ANTIGEN"/>
    <property type="match status" value="1"/>
</dbReference>
<keyword evidence="6" id="KW-1133">Transmembrane helix</keyword>